<dbReference type="PROSITE" id="PS00216">
    <property type="entry name" value="SUGAR_TRANSPORT_1"/>
    <property type="match status" value="1"/>
</dbReference>
<dbReference type="InterPro" id="IPR053160">
    <property type="entry name" value="MFS_DHA3_Transporter"/>
</dbReference>
<reference evidence="7 8" key="1">
    <citation type="submission" date="2019-02" db="EMBL/GenBank/DDBJ databases">
        <title>Deep-cultivation of Planctomycetes and their phenomic and genomic characterization uncovers novel biology.</title>
        <authorList>
            <person name="Wiegand S."/>
            <person name="Jogler M."/>
            <person name="Boedeker C."/>
            <person name="Pinto D."/>
            <person name="Vollmers J."/>
            <person name="Rivas-Marin E."/>
            <person name="Kohn T."/>
            <person name="Peeters S.H."/>
            <person name="Heuer A."/>
            <person name="Rast P."/>
            <person name="Oberbeckmann S."/>
            <person name="Bunk B."/>
            <person name="Jeske O."/>
            <person name="Meyerdierks A."/>
            <person name="Storesund J.E."/>
            <person name="Kallscheuer N."/>
            <person name="Luecker S."/>
            <person name="Lage O.M."/>
            <person name="Pohl T."/>
            <person name="Merkel B.J."/>
            <person name="Hornburger P."/>
            <person name="Mueller R.-W."/>
            <person name="Bruemmer F."/>
            <person name="Labrenz M."/>
            <person name="Spormann A.M."/>
            <person name="Op Den Camp H."/>
            <person name="Overmann J."/>
            <person name="Amann R."/>
            <person name="Jetten M.S.M."/>
            <person name="Mascher T."/>
            <person name="Medema M.H."/>
            <person name="Devos D.P."/>
            <person name="Kaster A.-K."/>
            <person name="Ovreas L."/>
            <person name="Rohde M."/>
            <person name="Galperin M.Y."/>
            <person name="Jogler C."/>
        </authorList>
    </citation>
    <scope>NUCLEOTIDE SEQUENCE [LARGE SCALE GENOMIC DNA]</scope>
    <source>
        <strain evidence="7 8">Poly41</strain>
    </source>
</reference>
<evidence type="ECO:0000256" key="1">
    <source>
        <dbReference type="ARBA" id="ARBA00004141"/>
    </source>
</evidence>
<keyword evidence="4 5" id="KW-0472">Membrane</keyword>
<dbReference type="PANTHER" id="PTHR23530">
    <property type="entry name" value="TRANSPORT PROTEIN-RELATED"/>
    <property type="match status" value="1"/>
</dbReference>
<dbReference type="Gene3D" id="1.20.1250.20">
    <property type="entry name" value="MFS general substrate transporter like domains"/>
    <property type="match status" value="1"/>
</dbReference>
<evidence type="ECO:0000256" key="5">
    <source>
        <dbReference type="SAM" id="Phobius"/>
    </source>
</evidence>
<keyword evidence="2 5" id="KW-0812">Transmembrane</keyword>
<sequence length="414" mass="46048">MEKNLKLYPYFQACASLHFWLPVFFLYFQSVLTVREVLILETIYYWSVVALEVPSGYFSDRIGRRPTLQIAAVAWTAAYLLFATTASFMWFAFAQIFLAVGMSFRSGTDSSILYDSLQTLDRSDEVGEYEGVGQSYGFYATAAACLAGGILAGFDLRVAYLLSAIGSVLTLWIVWRMTEPPRYRAETELTFTNQLVRCVAQLKHPTLRWVSVFVVAITVFNHVPYEFFQSYLDILIQRYGFADPGTYAMTPLVASLHVAVTMLIAGWASRRSMAVCEKLGAKWTLIASMLLQAGLIALMAIWVHPVIAVLLLLRSTPRGLMTPVINATVHPHLSSDMRATFLSLQSFAGRLCFGGALLMTSFFTAGIEKMTAENLFSILAVYAIGSLVVLLILSATNPAIKQSVMNEDDEQPRL</sequence>
<feature type="transmembrane region" description="Helical" evidence="5">
    <location>
        <begin position="374"/>
        <end position="395"/>
    </location>
</feature>
<feature type="transmembrane region" description="Helical" evidence="5">
    <location>
        <begin position="158"/>
        <end position="175"/>
    </location>
</feature>
<name>A0A5C6DRD1_9BACT</name>
<dbReference type="Proteomes" id="UP000319143">
    <property type="component" value="Unassembled WGS sequence"/>
</dbReference>
<comment type="subcellular location">
    <subcellularLocation>
        <location evidence="1">Membrane</location>
        <topology evidence="1">Multi-pass membrane protein</topology>
    </subcellularLocation>
</comment>
<dbReference type="InterPro" id="IPR036259">
    <property type="entry name" value="MFS_trans_sf"/>
</dbReference>
<evidence type="ECO:0000256" key="2">
    <source>
        <dbReference type="ARBA" id="ARBA00022692"/>
    </source>
</evidence>
<evidence type="ECO:0000256" key="4">
    <source>
        <dbReference type="ARBA" id="ARBA00023136"/>
    </source>
</evidence>
<evidence type="ECO:0000259" key="6">
    <source>
        <dbReference type="PROSITE" id="PS50850"/>
    </source>
</evidence>
<dbReference type="GO" id="GO:0016020">
    <property type="term" value="C:membrane"/>
    <property type="evidence" value="ECO:0007669"/>
    <property type="project" value="UniProtKB-SubCell"/>
</dbReference>
<dbReference type="AlphaFoldDB" id="A0A5C6DRD1"/>
<gene>
    <name evidence="7" type="ORF">Poly41_22240</name>
</gene>
<dbReference type="PANTHER" id="PTHR23530:SF1">
    <property type="entry name" value="PERMEASE, MAJOR FACILITATOR SUPERFAMILY-RELATED"/>
    <property type="match status" value="1"/>
</dbReference>
<feature type="transmembrane region" description="Helical" evidence="5">
    <location>
        <begin position="72"/>
        <end position="98"/>
    </location>
</feature>
<evidence type="ECO:0000256" key="3">
    <source>
        <dbReference type="ARBA" id="ARBA00022989"/>
    </source>
</evidence>
<feature type="transmembrane region" description="Helical" evidence="5">
    <location>
        <begin position="289"/>
        <end position="313"/>
    </location>
</feature>
<dbReference type="InterPro" id="IPR011701">
    <property type="entry name" value="MFS"/>
</dbReference>
<keyword evidence="8" id="KW-1185">Reference proteome</keyword>
<dbReference type="OrthoDB" id="9816124at2"/>
<proteinExistence type="predicted"/>
<dbReference type="InterPro" id="IPR005829">
    <property type="entry name" value="Sugar_transporter_CS"/>
</dbReference>
<dbReference type="PROSITE" id="PS50850">
    <property type="entry name" value="MFS"/>
    <property type="match status" value="1"/>
</dbReference>
<dbReference type="EMBL" id="SJPV01000003">
    <property type="protein sequence ID" value="TWU39400.1"/>
    <property type="molecule type" value="Genomic_DNA"/>
</dbReference>
<feature type="transmembrane region" description="Helical" evidence="5">
    <location>
        <begin position="245"/>
        <end position="268"/>
    </location>
</feature>
<feature type="domain" description="Major facilitator superfamily (MFS) profile" evidence="6">
    <location>
        <begin position="1"/>
        <end position="397"/>
    </location>
</feature>
<feature type="transmembrane region" description="Helical" evidence="5">
    <location>
        <begin position="43"/>
        <end position="60"/>
    </location>
</feature>
<keyword evidence="3 5" id="KW-1133">Transmembrane helix</keyword>
<feature type="transmembrane region" description="Helical" evidence="5">
    <location>
        <begin position="7"/>
        <end position="28"/>
    </location>
</feature>
<dbReference type="GO" id="GO:0022857">
    <property type="term" value="F:transmembrane transporter activity"/>
    <property type="evidence" value="ECO:0007669"/>
    <property type="project" value="InterPro"/>
</dbReference>
<accession>A0A5C6DRD1</accession>
<dbReference type="RefSeq" id="WP_146526176.1">
    <property type="nucleotide sequence ID" value="NZ_SJPV01000003.1"/>
</dbReference>
<feature type="transmembrane region" description="Helical" evidence="5">
    <location>
        <begin position="347"/>
        <end position="367"/>
    </location>
</feature>
<feature type="transmembrane region" description="Helical" evidence="5">
    <location>
        <begin position="207"/>
        <end position="225"/>
    </location>
</feature>
<comment type="caution">
    <text evidence="7">The sequence shown here is derived from an EMBL/GenBank/DDBJ whole genome shotgun (WGS) entry which is preliminary data.</text>
</comment>
<organism evidence="7 8">
    <name type="scientific">Novipirellula artificiosorum</name>
    <dbReference type="NCBI Taxonomy" id="2528016"/>
    <lineage>
        <taxon>Bacteria</taxon>
        <taxon>Pseudomonadati</taxon>
        <taxon>Planctomycetota</taxon>
        <taxon>Planctomycetia</taxon>
        <taxon>Pirellulales</taxon>
        <taxon>Pirellulaceae</taxon>
        <taxon>Novipirellula</taxon>
    </lineage>
</organism>
<evidence type="ECO:0000313" key="8">
    <source>
        <dbReference type="Proteomes" id="UP000319143"/>
    </source>
</evidence>
<dbReference type="SUPFAM" id="SSF103473">
    <property type="entry name" value="MFS general substrate transporter"/>
    <property type="match status" value="1"/>
</dbReference>
<dbReference type="InterPro" id="IPR020846">
    <property type="entry name" value="MFS_dom"/>
</dbReference>
<evidence type="ECO:0000313" key="7">
    <source>
        <dbReference type="EMBL" id="TWU39400.1"/>
    </source>
</evidence>
<protein>
    <submittedName>
        <fullName evidence="7">Major Facilitator Superfamily protein</fullName>
    </submittedName>
</protein>
<dbReference type="Pfam" id="PF07690">
    <property type="entry name" value="MFS_1"/>
    <property type="match status" value="1"/>
</dbReference>